<reference evidence="2" key="1">
    <citation type="journal article" date="2023" name="Hortic. Res.">
        <title>A chromosome-level phased genome enabling allele-level studies in sweet orange: a case study on citrus Huanglongbing tolerance.</title>
        <authorList>
            <person name="Wu B."/>
            <person name="Yu Q."/>
            <person name="Deng Z."/>
            <person name="Duan Y."/>
            <person name="Luo F."/>
            <person name="Gmitter F. Jr."/>
        </authorList>
    </citation>
    <scope>NUCLEOTIDE SEQUENCE [LARGE SCALE GENOMIC DNA]</scope>
    <source>
        <strain evidence="2">cv. Valencia</strain>
    </source>
</reference>
<evidence type="ECO:0000313" key="2">
    <source>
        <dbReference type="Proteomes" id="UP000829398"/>
    </source>
</evidence>
<name>A0ACB8NNH2_CITSI</name>
<gene>
    <name evidence="1" type="ORF">KPL71_000343</name>
</gene>
<proteinExistence type="predicted"/>
<keyword evidence="2" id="KW-1185">Reference proteome</keyword>
<accession>A0ACB8NNH2</accession>
<comment type="caution">
    <text evidence="1">The sequence shown here is derived from an EMBL/GenBank/DDBJ whole genome shotgun (WGS) entry which is preliminary data.</text>
</comment>
<sequence>MSINIVVAMAGLEVHHSSHQQFEPMSTSCKADEIFSTPSYSHLADREFLVTEESTNHNGSTELLRKGFMECQHYRRRCRIRAPCCNEIFDCRHCHNEAMNNINVDQKLRHDIPRHEVNQVICSLCGTEQKVSSRHPRSNIIVMDVEYAGLVDVIISSIATSVVRCCYSMLLKNSHPCVEGAMHHDCPVCCEYLFETRQDVIVLPCGHTIHKNCLKEMREHHQYACPICSKSVCDMSKVWEKYDREIAATPMPEAYLNKKVWILCNDCGKTSNVQFHVLAQKCPNCKSYNTRLTRG</sequence>
<protein>
    <submittedName>
        <fullName evidence="1">CHY-type/CTCHY-type/RING-type zinc finger protein</fullName>
    </submittedName>
</protein>
<organism evidence="1 2">
    <name type="scientific">Citrus sinensis</name>
    <name type="common">Sweet orange</name>
    <name type="synonym">Citrus aurantium var. sinensis</name>
    <dbReference type="NCBI Taxonomy" id="2711"/>
    <lineage>
        <taxon>Eukaryota</taxon>
        <taxon>Viridiplantae</taxon>
        <taxon>Streptophyta</taxon>
        <taxon>Embryophyta</taxon>
        <taxon>Tracheophyta</taxon>
        <taxon>Spermatophyta</taxon>
        <taxon>Magnoliopsida</taxon>
        <taxon>eudicotyledons</taxon>
        <taxon>Gunneridae</taxon>
        <taxon>Pentapetalae</taxon>
        <taxon>rosids</taxon>
        <taxon>malvids</taxon>
        <taxon>Sapindales</taxon>
        <taxon>Rutaceae</taxon>
        <taxon>Aurantioideae</taxon>
        <taxon>Citrus</taxon>
    </lineage>
</organism>
<dbReference type="Proteomes" id="UP000829398">
    <property type="component" value="Chromosome 1"/>
</dbReference>
<dbReference type="EMBL" id="CM039170">
    <property type="protein sequence ID" value="KAH9799422.1"/>
    <property type="molecule type" value="Genomic_DNA"/>
</dbReference>
<evidence type="ECO:0000313" key="1">
    <source>
        <dbReference type="EMBL" id="KAH9799422.1"/>
    </source>
</evidence>